<evidence type="ECO:0000313" key="2">
    <source>
        <dbReference type="EMBL" id="QEH62351.1"/>
    </source>
</evidence>
<feature type="signal peptide" evidence="1">
    <location>
        <begin position="1"/>
        <end position="18"/>
    </location>
</feature>
<proteinExistence type="predicted"/>
<sequence>MKKLLKLTLSLTALTSTATSVVACKTTSEGSSISLPEFNSIKIFDTGAQVKYKIWNEFLNNRIYLTLDDYEVYLQTQNEKILLKDDYVIQPEDTLFIKILDKSVNRYRDMSFVVKDNRKKLDKLKITLDRELTVKEVFEKVSKTITDLAPMAIFKTDYEVLIDGKNYEEYDSSYIVEEYSHVEIKALEFSQILKGSINLEVILPRFNISLLYLELNSFSLYDEVLSEINNKLSYWEGNAEISITRDGKKIEFDSNYIVEQNDKFVIKSIEGNKVLKGELQATIVKRRVNFANLYLTLTLGKKTSDSLQALANKMNAYFEKEKIGITVSEKDLQITGLKNDTYITKDSTNVYCSYINNGLTSNVNARVSIIDVSLGELSLSSGFIWSDYETLIQEIETTIKGNFPDFEMDREYEITNKKDEKITADYTPDFGEKGQDYLILKTLTSSKYIIEGKKCQL</sequence>
<dbReference type="InterPro" id="IPR007880">
    <property type="entry name" value="Spiralin"/>
</dbReference>
<keyword evidence="3" id="KW-1185">Reference proteome</keyword>
<evidence type="ECO:0000256" key="1">
    <source>
        <dbReference type="SAM" id="SignalP"/>
    </source>
</evidence>
<dbReference type="Pfam" id="PF05215">
    <property type="entry name" value="Spiralin"/>
    <property type="match status" value="1"/>
</dbReference>
<organism evidence="2 3">
    <name type="scientific">Spiroplasma chinense</name>
    <dbReference type="NCBI Taxonomy" id="216932"/>
    <lineage>
        <taxon>Bacteria</taxon>
        <taxon>Bacillati</taxon>
        <taxon>Mycoplasmatota</taxon>
        <taxon>Mollicutes</taxon>
        <taxon>Entomoplasmatales</taxon>
        <taxon>Spiroplasmataceae</taxon>
        <taxon>Spiroplasma</taxon>
    </lineage>
</organism>
<reference evidence="2 3" key="1">
    <citation type="submission" date="2019-08" db="EMBL/GenBank/DDBJ databases">
        <title>Complete genome sequence of Spiroplasma chinense CCH (DSM 19755).</title>
        <authorList>
            <person name="Shen H.-Y."/>
            <person name="Lin Y.-C."/>
            <person name="Chou L."/>
            <person name="Kuo C.-H."/>
        </authorList>
    </citation>
    <scope>NUCLEOTIDE SEQUENCE [LARGE SCALE GENOMIC DNA]</scope>
    <source>
        <strain evidence="2 3">CCH</strain>
    </source>
</reference>
<gene>
    <name evidence="2" type="ORF">SCHIN_v1c11580</name>
</gene>
<dbReference type="RefSeq" id="WP_166508710.1">
    <property type="nucleotide sequence ID" value="NZ_CP043026.1"/>
</dbReference>
<dbReference type="KEGG" id="schi:SCHIN_v1c11580"/>
<keyword evidence="1" id="KW-0732">Signal</keyword>
<name>A0A5B9Y5N8_9MOLU</name>
<dbReference type="GO" id="GO:0016020">
    <property type="term" value="C:membrane"/>
    <property type="evidence" value="ECO:0007669"/>
    <property type="project" value="InterPro"/>
</dbReference>
<evidence type="ECO:0000313" key="3">
    <source>
        <dbReference type="Proteomes" id="UP000323144"/>
    </source>
</evidence>
<feature type="chain" id="PRO_5022935123" description="Lipoprotein" evidence="1">
    <location>
        <begin position="19"/>
        <end position="457"/>
    </location>
</feature>
<dbReference type="PROSITE" id="PS51257">
    <property type="entry name" value="PROKAR_LIPOPROTEIN"/>
    <property type="match status" value="1"/>
</dbReference>
<evidence type="ECO:0008006" key="4">
    <source>
        <dbReference type="Google" id="ProtNLM"/>
    </source>
</evidence>
<dbReference type="Proteomes" id="UP000323144">
    <property type="component" value="Chromosome"/>
</dbReference>
<accession>A0A5B9Y5N8</accession>
<dbReference type="AlphaFoldDB" id="A0A5B9Y5N8"/>
<protein>
    <recommendedName>
        <fullName evidence="4">Lipoprotein</fullName>
    </recommendedName>
</protein>
<dbReference type="EMBL" id="CP043026">
    <property type="protein sequence ID" value="QEH62351.1"/>
    <property type="molecule type" value="Genomic_DNA"/>
</dbReference>